<name>A0ABV0QYL1_9TELE</name>
<comment type="caution">
    <text evidence="1">The sequence shown here is derived from an EMBL/GenBank/DDBJ whole genome shotgun (WGS) entry which is preliminary data.</text>
</comment>
<dbReference type="Proteomes" id="UP001434883">
    <property type="component" value="Unassembled WGS sequence"/>
</dbReference>
<protein>
    <submittedName>
        <fullName evidence="1">Uncharacterized protein</fullName>
    </submittedName>
</protein>
<keyword evidence="2" id="KW-1185">Reference proteome</keyword>
<accession>A0ABV0QYL1</accession>
<evidence type="ECO:0000313" key="2">
    <source>
        <dbReference type="Proteomes" id="UP001434883"/>
    </source>
</evidence>
<evidence type="ECO:0000313" key="1">
    <source>
        <dbReference type="EMBL" id="MEQ2200488.1"/>
    </source>
</evidence>
<sequence length="138" mass="16089">GQREILHKCGFCFVDTTLLLPPDQPSLPNPWICQSESAFSYMISFLYPGPRFKLLPRILLPLSALTALTQFMFPDHCNLLSHWVYKPKNLWDASQLLPRQHSHSEDLKIDFLVPLRILRRNGTLGRHLFLLPHRQPYT</sequence>
<proteinExistence type="predicted"/>
<dbReference type="EMBL" id="JAHRIN010026123">
    <property type="protein sequence ID" value="MEQ2200488.1"/>
    <property type="molecule type" value="Genomic_DNA"/>
</dbReference>
<gene>
    <name evidence="1" type="ORF">XENOCAPTIV_030161</name>
</gene>
<feature type="non-terminal residue" evidence="1">
    <location>
        <position position="1"/>
    </location>
</feature>
<reference evidence="1 2" key="1">
    <citation type="submission" date="2021-06" db="EMBL/GenBank/DDBJ databases">
        <authorList>
            <person name="Palmer J.M."/>
        </authorList>
    </citation>
    <scope>NUCLEOTIDE SEQUENCE [LARGE SCALE GENOMIC DNA]</scope>
    <source>
        <strain evidence="1 2">XC_2019</strain>
        <tissue evidence="1">Muscle</tissue>
    </source>
</reference>
<organism evidence="1 2">
    <name type="scientific">Xenoophorus captivus</name>
    <dbReference type="NCBI Taxonomy" id="1517983"/>
    <lineage>
        <taxon>Eukaryota</taxon>
        <taxon>Metazoa</taxon>
        <taxon>Chordata</taxon>
        <taxon>Craniata</taxon>
        <taxon>Vertebrata</taxon>
        <taxon>Euteleostomi</taxon>
        <taxon>Actinopterygii</taxon>
        <taxon>Neopterygii</taxon>
        <taxon>Teleostei</taxon>
        <taxon>Neoteleostei</taxon>
        <taxon>Acanthomorphata</taxon>
        <taxon>Ovalentaria</taxon>
        <taxon>Atherinomorphae</taxon>
        <taxon>Cyprinodontiformes</taxon>
        <taxon>Goodeidae</taxon>
        <taxon>Xenoophorus</taxon>
    </lineage>
</organism>